<protein>
    <submittedName>
        <fullName evidence="2">Uncharacterized protein</fullName>
    </submittedName>
</protein>
<evidence type="ECO:0000313" key="3">
    <source>
        <dbReference type="Proteomes" id="UP000254866"/>
    </source>
</evidence>
<organism evidence="2 3">
    <name type="scientific">Venustampulla echinocandica</name>
    <dbReference type="NCBI Taxonomy" id="2656787"/>
    <lineage>
        <taxon>Eukaryota</taxon>
        <taxon>Fungi</taxon>
        <taxon>Dikarya</taxon>
        <taxon>Ascomycota</taxon>
        <taxon>Pezizomycotina</taxon>
        <taxon>Leotiomycetes</taxon>
        <taxon>Helotiales</taxon>
        <taxon>Pleuroascaceae</taxon>
        <taxon>Venustampulla</taxon>
    </lineage>
</organism>
<evidence type="ECO:0000256" key="1">
    <source>
        <dbReference type="SAM" id="MobiDB-lite"/>
    </source>
</evidence>
<dbReference type="AlphaFoldDB" id="A0A370TAE5"/>
<sequence length="542" mass="57509">MNRGSSSYGSSTVAREATTVRADDQCSYQISSSNAQQNQYTISSEETQPSSQYGSYARYDGMYNDKMTRPNGYLLDEAGYEPTSEWKQAPGGWRGSHRSSRDYAEGGRQYRAGYAAQFAANQTPSGIERFGGPDQTGGEGERGDDGDGDPNFDVFGLREIGLGSPFRPLPDPFWKHLDLAPPDPLHLSRDAKSNYTWTIRSLEPKVKDASLILEVLIVSEYSGKQIPVSMVINTLSPVNLMKSELLSRLNPRNLTITKLFGGSMSQPNSINNKWISMYSLAQQVPIPWKQNPESGARPCEFFVPSTWEHGGHELTTTKPHAANNIARLAANLSFPLAATTDCVEVGVEVPEGAIVDPGGVEVGVSEESVADSDDVGVEVSEELISDSDEVVGDAGVVFVAVGTSMVSVGSVSGRLDLGGVGVTVGGGTALDVVTNVGAGAPKLFDIQRVETADGVPNGATSAADGCARPERAGSPDGAATFATIVAGSLPSGASENLAEEERSGCWVRSQSRSTKVLGIKKREALQGEEGDGKNIGVHYCLV</sequence>
<dbReference type="RefSeq" id="XP_031865127.1">
    <property type="nucleotide sequence ID" value="XM_032018719.1"/>
</dbReference>
<comment type="caution">
    <text evidence="2">The sequence shown here is derived from an EMBL/GenBank/DDBJ whole genome shotgun (WGS) entry which is preliminary data.</text>
</comment>
<dbReference type="EMBL" id="NPIC01000014">
    <property type="protein sequence ID" value="RDL30751.1"/>
    <property type="molecule type" value="Genomic_DNA"/>
</dbReference>
<feature type="region of interest" description="Disordered" evidence="1">
    <location>
        <begin position="121"/>
        <end position="151"/>
    </location>
</feature>
<dbReference type="GeneID" id="43602945"/>
<keyword evidence="3" id="KW-1185">Reference proteome</keyword>
<accession>A0A370TAE5</accession>
<evidence type="ECO:0000313" key="2">
    <source>
        <dbReference type="EMBL" id="RDL30751.1"/>
    </source>
</evidence>
<gene>
    <name evidence="2" type="ORF">BP5553_10096</name>
</gene>
<dbReference type="Proteomes" id="UP000254866">
    <property type="component" value="Unassembled WGS sequence"/>
</dbReference>
<proteinExistence type="predicted"/>
<reference evidence="2 3" key="1">
    <citation type="journal article" date="2018" name="IMA Fungus">
        <title>IMA Genome-F 9: Draft genome sequence of Annulohypoxylon stygium, Aspergillus mulundensis, Berkeleyomyces basicola (syn. Thielaviopsis basicola), Ceratocystis smalleyi, two Cercospora beticola strains, Coleophoma cylindrospora, Fusarium fracticaudum, Phialophora cf. hyalina, and Morchella septimelata.</title>
        <authorList>
            <person name="Wingfield B.D."/>
            <person name="Bills G.F."/>
            <person name="Dong Y."/>
            <person name="Huang W."/>
            <person name="Nel W.J."/>
            <person name="Swalarsk-Parry B.S."/>
            <person name="Vaghefi N."/>
            <person name="Wilken P.M."/>
            <person name="An Z."/>
            <person name="de Beer Z.W."/>
            <person name="De Vos L."/>
            <person name="Chen L."/>
            <person name="Duong T.A."/>
            <person name="Gao Y."/>
            <person name="Hammerbacher A."/>
            <person name="Kikkert J.R."/>
            <person name="Li Y."/>
            <person name="Li H."/>
            <person name="Li K."/>
            <person name="Li Q."/>
            <person name="Liu X."/>
            <person name="Ma X."/>
            <person name="Naidoo K."/>
            <person name="Pethybridge S.J."/>
            <person name="Sun J."/>
            <person name="Steenkamp E.T."/>
            <person name="van der Nest M.A."/>
            <person name="van Wyk S."/>
            <person name="Wingfield M.J."/>
            <person name="Xiong C."/>
            <person name="Yue Q."/>
            <person name="Zhang X."/>
        </authorList>
    </citation>
    <scope>NUCLEOTIDE SEQUENCE [LARGE SCALE GENOMIC DNA]</scope>
    <source>
        <strain evidence="2 3">BP 5553</strain>
    </source>
</reference>
<name>A0A370TAE5_9HELO</name>
<feature type="region of interest" description="Disordered" evidence="1">
    <location>
        <begin position="1"/>
        <end position="58"/>
    </location>
</feature>
<feature type="compositionally biased region" description="Polar residues" evidence="1">
    <location>
        <begin position="26"/>
        <end position="54"/>
    </location>
</feature>
<feature type="compositionally biased region" description="Polar residues" evidence="1">
    <location>
        <begin position="1"/>
        <end position="13"/>
    </location>
</feature>